<protein>
    <submittedName>
        <fullName evidence="1">Uncharacterized protein</fullName>
    </submittedName>
</protein>
<evidence type="ECO:0000313" key="1">
    <source>
        <dbReference type="EMBL" id="EQD37897.1"/>
    </source>
</evidence>
<reference evidence="1" key="1">
    <citation type="submission" date="2013-08" db="EMBL/GenBank/DDBJ databases">
        <authorList>
            <person name="Mendez C."/>
            <person name="Richter M."/>
            <person name="Ferrer M."/>
            <person name="Sanchez J."/>
        </authorList>
    </citation>
    <scope>NUCLEOTIDE SEQUENCE</scope>
</reference>
<organism evidence="1">
    <name type="scientific">mine drainage metagenome</name>
    <dbReference type="NCBI Taxonomy" id="410659"/>
    <lineage>
        <taxon>unclassified sequences</taxon>
        <taxon>metagenomes</taxon>
        <taxon>ecological metagenomes</taxon>
    </lineage>
</organism>
<sequence>QEGSIVFSLIGIAMDVKAGLDISHPLPATDIQRLARYALWEIGGAPPWFETLATAHPQDVADAIWPEVEAEIPGLPLSGSSLFEERRMMALDILANSPLPLKEALASRMRETLDRASIQVGAPLRTVLQILHSTGTIDSNYLADKVSPILNSAAKEGNWG</sequence>
<name>T0Z115_9ZZZZ</name>
<accession>T0Z115</accession>
<comment type="caution">
    <text evidence="1">The sequence shown here is derived from an EMBL/GenBank/DDBJ whole genome shotgun (WGS) entry which is preliminary data.</text>
</comment>
<feature type="non-terminal residue" evidence="1">
    <location>
        <position position="160"/>
    </location>
</feature>
<feature type="non-terminal residue" evidence="1">
    <location>
        <position position="1"/>
    </location>
</feature>
<dbReference type="AlphaFoldDB" id="T0Z115"/>
<gene>
    <name evidence="1" type="ORF">B1A_17334</name>
</gene>
<reference evidence="1" key="2">
    <citation type="journal article" date="2014" name="ISME J.">
        <title>Microbial stratification in low pH oxic and suboxic macroscopic growths along an acid mine drainage.</title>
        <authorList>
            <person name="Mendez-Garcia C."/>
            <person name="Mesa V."/>
            <person name="Sprenger R.R."/>
            <person name="Richter M."/>
            <person name="Diez M.S."/>
            <person name="Solano J."/>
            <person name="Bargiela R."/>
            <person name="Golyshina O.V."/>
            <person name="Manteca A."/>
            <person name="Ramos J.L."/>
            <person name="Gallego J.R."/>
            <person name="Llorente I."/>
            <person name="Martins Dos Santos V.A."/>
            <person name="Jensen O.N."/>
            <person name="Pelaez A.I."/>
            <person name="Sanchez J."/>
            <person name="Ferrer M."/>
        </authorList>
    </citation>
    <scope>NUCLEOTIDE SEQUENCE</scope>
</reference>
<proteinExistence type="predicted"/>
<dbReference type="EMBL" id="AUZX01012751">
    <property type="protein sequence ID" value="EQD37897.1"/>
    <property type="molecule type" value="Genomic_DNA"/>
</dbReference>